<gene>
    <name evidence="6" type="ORF">MSLAZ_3161</name>
</gene>
<dbReference type="GO" id="GO:0004540">
    <property type="term" value="F:RNA nuclease activity"/>
    <property type="evidence" value="ECO:0007669"/>
    <property type="project" value="InterPro"/>
</dbReference>
<dbReference type="GeneID" id="24808049"/>
<dbReference type="RefSeq" id="WP_048128667.1">
    <property type="nucleotide sequence ID" value="NZ_CP009515.1"/>
</dbReference>
<dbReference type="InterPro" id="IPR008201">
    <property type="entry name" value="HepT-like"/>
</dbReference>
<reference evidence="6 7" key="1">
    <citation type="submission" date="2014-07" db="EMBL/GenBank/DDBJ databases">
        <title>Methanogenic archaea and the global carbon cycle.</title>
        <authorList>
            <person name="Henriksen J.R."/>
            <person name="Luke J."/>
            <person name="Reinhart S."/>
            <person name="Benedict M.N."/>
            <person name="Youngblut N.D."/>
            <person name="Metcalf M.E."/>
            <person name="Whitaker R.J."/>
            <person name="Metcalf W.W."/>
        </authorList>
    </citation>
    <scope>NUCLEOTIDE SEQUENCE [LARGE SCALE GENOMIC DNA]</scope>
    <source>
        <strain evidence="6 7">Z-7289</strain>
    </source>
</reference>
<dbReference type="OrthoDB" id="318716at2157"/>
<name>A0A0E3S9W5_9EURY</name>
<dbReference type="InterPro" id="IPR051813">
    <property type="entry name" value="HepT_RNase_toxin"/>
</dbReference>
<dbReference type="PANTHER" id="PTHR34139">
    <property type="entry name" value="UPF0331 PROTEIN MJ0127"/>
    <property type="match status" value="1"/>
</dbReference>
<evidence type="ECO:0008006" key="8">
    <source>
        <dbReference type="Google" id="ProtNLM"/>
    </source>
</evidence>
<keyword evidence="7" id="KW-1185">Reference proteome</keyword>
<dbReference type="GO" id="GO:0110001">
    <property type="term" value="C:toxin-antitoxin complex"/>
    <property type="evidence" value="ECO:0007669"/>
    <property type="project" value="InterPro"/>
</dbReference>
<keyword evidence="5" id="KW-0378">Hydrolase</keyword>
<keyword evidence="4" id="KW-0547">Nucleotide-binding</keyword>
<protein>
    <recommendedName>
        <fullName evidence="8">Nucleotidyltransferase</fullName>
    </recommendedName>
</protein>
<evidence type="ECO:0000313" key="6">
    <source>
        <dbReference type="EMBL" id="AKB76422.1"/>
    </source>
</evidence>
<evidence type="ECO:0000256" key="2">
    <source>
        <dbReference type="ARBA" id="ARBA00022649"/>
    </source>
</evidence>
<proteinExistence type="predicted"/>
<sequence length="119" mass="13818">MKEKREFRDYLSDIFDAIEKIESFTQDISFEAFAEDEMRVFAVVRALEIIGEAAKNVPLEIKENYSSVPWKEMARTRDKLIHSYFGVDLNVVWKTVSQNLPPLKSQICEILKDLESTPS</sequence>
<dbReference type="GO" id="GO:0016787">
    <property type="term" value="F:hydrolase activity"/>
    <property type="evidence" value="ECO:0007669"/>
    <property type="project" value="UniProtKB-KW"/>
</dbReference>
<evidence type="ECO:0000256" key="3">
    <source>
        <dbReference type="ARBA" id="ARBA00022722"/>
    </source>
</evidence>
<dbReference type="EMBL" id="CP009515">
    <property type="protein sequence ID" value="AKB76422.1"/>
    <property type="molecule type" value="Genomic_DNA"/>
</dbReference>
<dbReference type="STRING" id="1434111.MSLAZ_3161"/>
<dbReference type="HOGENOM" id="CLU_142825_3_3_2"/>
<dbReference type="Pfam" id="PF01934">
    <property type="entry name" value="HepT-like"/>
    <property type="match status" value="1"/>
</dbReference>
<keyword evidence="3" id="KW-0540">Nuclease</keyword>
<keyword evidence="1" id="KW-0597">Phosphoprotein</keyword>
<dbReference type="GO" id="GO:0000166">
    <property type="term" value="F:nucleotide binding"/>
    <property type="evidence" value="ECO:0007669"/>
    <property type="project" value="UniProtKB-KW"/>
</dbReference>
<dbReference type="AlphaFoldDB" id="A0A0E3S9W5"/>
<dbReference type="Proteomes" id="UP000033072">
    <property type="component" value="Chromosome"/>
</dbReference>
<dbReference type="PANTHER" id="PTHR34139:SF1">
    <property type="entry name" value="RNASE MJ1380-RELATED"/>
    <property type="match status" value="1"/>
</dbReference>
<evidence type="ECO:0000256" key="1">
    <source>
        <dbReference type="ARBA" id="ARBA00022553"/>
    </source>
</evidence>
<keyword evidence="2" id="KW-1277">Toxin-antitoxin system</keyword>
<organism evidence="6 7">
    <name type="scientific">Methanosarcina lacustris Z-7289</name>
    <dbReference type="NCBI Taxonomy" id="1434111"/>
    <lineage>
        <taxon>Archaea</taxon>
        <taxon>Methanobacteriati</taxon>
        <taxon>Methanobacteriota</taxon>
        <taxon>Stenosarchaea group</taxon>
        <taxon>Methanomicrobia</taxon>
        <taxon>Methanosarcinales</taxon>
        <taxon>Methanosarcinaceae</taxon>
        <taxon>Methanosarcina</taxon>
    </lineage>
</organism>
<dbReference type="PATRIC" id="fig|1434111.4.peg.4170"/>
<evidence type="ECO:0000313" key="7">
    <source>
        <dbReference type="Proteomes" id="UP000033072"/>
    </source>
</evidence>
<dbReference type="KEGG" id="mls:MSLAZ_3161"/>
<evidence type="ECO:0000256" key="5">
    <source>
        <dbReference type="ARBA" id="ARBA00022801"/>
    </source>
</evidence>
<accession>A0A0E3S9W5</accession>
<evidence type="ECO:0000256" key="4">
    <source>
        <dbReference type="ARBA" id="ARBA00022741"/>
    </source>
</evidence>